<accession>A0A2P2N5Z0</accession>
<evidence type="ECO:0000313" key="1">
    <source>
        <dbReference type="EMBL" id="MBX37927.1"/>
    </source>
</evidence>
<proteinExistence type="predicted"/>
<dbReference type="AlphaFoldDB" id="A0A2P2N5Z0"/>
<organism evidence="1">
    <name type="scientific">Rhizophora mucronata</name>
    <name type="common">Asiatic mangrove</name>
    <dbReference type="NCBI Taxonomy" id="61149"/>
    <lineage>
        <taxon>Eukaryota</taxon>
        <taxon>Viridiplantae</taxon>
        <taxon>Streptophyta</taxon>
        <taxon>Embryophyta</taxon>
        <taxon>Tracheophyta</taxon>
        <taxon>Spermatophyta</taxon>
        <taxon>Magnoliopsida</taxon>
        <taxon>eudicotyledons</taxon>
        <taxon>Gunneridae</taxon>
        <taxon>Pentapetalae</taxon>
        <taxon>rosids</taxon>
        <taxon>fabids</taxon>
        <taxon>Malpighiales</taxon>
        <taxon>Rhizophoraceae</taxon>
        <taxon>Rhizophora</taxon>
    </lineage>
</organism>
<dbReference type="EMBL" id="GGEC01057443">
    <property type="protein sequence ID" value="MBX37927.1"/>
    <property type="molecule type" value="Transcribed_RNA"/>
</dbReference>
<protein>
    <submittedName>
        <fullName evidence="1">Uncharacterized protein</fullName>
    </submittedName>
</protein>
<sequence length="32" mass="3936">MLCWLPMQSFLCSFPISYFLHEIQDFLFVCFE</sequence>
<reference evidence="1" key="1">
    <citation type="submission" date="2018-02" db="EMBL/GenBank/DDBJ databases">
        <title>Rhizophora mucronata_Transcriptome.</title>
        <authorList>
            <person name="Meera S.P."/>
            <person name="Sreeshan A."/>
            <person name="Augustine A."/>
        </authorList>
    </citation>
    <scope>NUCLEOTIDE SEQUENCE</scope>
    <source>
        <tissue evidence="1">Leaf</tissue>
    </source>
</reference>
<name>A0A2P2N5Z0_RHIMU</name>